<keyword evidence="3 6" id="KW-1133">Transmembrane helix</keyword>
<dbReference type="PROSITE" id="PS51380">
    <property type="entry name" value="EXS"/>
    <property type="match status" value="1"/>
</dbReference>
<dbReference type="Pfam" id="PF03124">
    <property type="entry name" value="EXS"/>
    <property type="match status" value="1"/>
</dbReference>
<dbReference type="PANTHER" id="PTHR10783">
    <property type="entry name" value="XENOTROPIC AND POLYTROPIC RETROVIRUS RECEPTOR 1-RELATED"/>
    <property type="match status" value="1"/>
</dbReference>
<dbReference type="OrthoDB" id="2159384at2759"/>
<gene>
    <name evidence="8" type="primary">erd1</name>
    <name evidence="8" type="ORF">Hypma_007751</name>
</gene>
<feature type="transmembrane region" description="Helical" evidence="6">
    <location>
        <begin position="12"/>
        <end position="34"/>
    </location>
</feature>
<feature type="compositionally biased region" description="Basic and acidic residues" evidence="5">
    <location>
        <begin position="311"/>
        <end position="321"/>
    </location>
</feature>
<feature type="transmembrane region" description="Helical" evidence="6">
    <location>
        <begin position="278"/>
        <end position="297"/>
    </location>
</feature>
<proteinExistence type="predicted"/>
<dbReference type="PANTHER" id="PTHR10783:SF46">
    <property type="entry name" value="PROTEIN ERD1 HOMOLOG 2"/>
    <property type="match status" value="1"/>
</dbReference>
<name>A0A369JRI7_HYPMA</name>
<dbReference type="InParanoid" id="A0A369JRI7"/>
<dbReference type="AlphaFoldDB" id="A0A369JRI7"/>
<dbReference type="FunCoup" id="A0A369JRI7">
    <property type="interactions" value="239"/>
</dbReference>
<evidence type="ECO:0000256" key="3">
    <source>
        <dbReference type="ARBA" id="ARBA00022989"/>
    </source>
</evidence>
<keyword evidence="9" id="KW-1185">Reference proteome</keyword>
<protein>
    <submittedName>
        <fullName evidence="8">Protein ERD1 1</fullName>
    </submittedName>
</protein>
<evidence type="ECO:0000313" key="8">
    <source>
        <dbReference type="EMBL" id="RDB24891.1"/>
    </source>
</evidence>
<evidence type="ECO:0000256" key="5">
    <source>
        <dbReference type="SAM" id="MobiDB-lite"/>
    </source>
</evidence>
<feature type="domain" description="EXS" evidence="7">
    <location>
        <begin position="198"/>
        <end position="465"/>
    </location>
</feature>
<evidence type="ECO:0000256" key="4">
    <source>
        <dbReference type="ARBA" id="ARBA00023136"/>
    </source>
</evidence>
<feature type="transmembrane region" description="Helical" evidence="6">
    <location>
        <begin position="81"/>
        <end position="101"/>
    </location>
</feature>
<evidence type="ECO:0000256" key="6">
    <source>
        <dbReference type="SAM" id="Phobius"/>
    </source>
</evidence>
<evidence type="ECO:0000259" key="7">
    <source>
        <dbReference type="PROSITE" id="PS51380"/>
    </source>
</evidence>
<evidence type="ECO:0000256" key="1">
    <source>
        <dbReference type="ARBA" id="ARBA00004141"/>
    </source>
</evidence>
<dbReference type="GO" id="GO:0016020">
    <property type="term" value="C:membrane"/>
    <property type="evidence" value="ECO:0007669"/>
    <property type="project" value="UniProtKB-SubCell"/>
</dbReference>
<dbReference type="Proteomes" id="UP000076154">
    <property type="component" value="Unassembled WGS sequence"/>
</dbReference>
<accession>A0A369JRI7</accession>
<dbReference type="EMBL" id="LUEZ02000041">
    <property type="protein sequence ID" value="RDB24891.1"/>
    <property type="molecule type" value="Genomic_DNA"/>
</dbReference>
<keyword evidence="2 6" id="KW-0812">Transmembrane</keyword>
<comment type="subcellular location">
    <subcellularLocation>
        <location evidence="1">Membrane</location>
        <topology evidence="1">Multi-pass membrane protein</topology>
    </subcellularLocation>
</comment>
<dbReference type="GO" id="GO:0005737">
    <property type="term" value="C:cytoplasm"/>
    <property type="evidence" value="ECO:0007669"/>
    <property type="project" value="TreeGrafter"/>
</dbReference>
<feature type="transmembrane region" description="Helical" evidence="6">
    <location>
        <begin position="113"/>
        <end position="135"/>
    </location>
</feature>
<evidence type="ECO:0000256" key="2">
    <source>
        <dbReference type="ARBA" id="ARBA00022692"/>
    </source>
</evidence>
<keyword evidence="4 6" id="KW-0472">Membrane</keyword>
<organism evidence="8 9">
    <name type="scientific">Hypsizygus marmoreus</name>
    <name type="common">White beech mushroom</name>
    <name type="synonym">Agaricus marmoreus</name>
    <dbReference type="NCBI Taxonomy" id="39966"/>
    <lineage>
        <taxon>Eukaryota</taxon>
        <taxon>Fungi</taxon>
        <taxon>Dikarya</taxon>
        <taxon>Basidiomycota</taxon>
        <taxon>Agaricomycotina</taxon>
        <taxon>Agaricomycetes</taxon>
        <taxon>Agaricomycetidae</taxon>
        <taxon>Agaricales</taxon>
        <taxon>Tricholomatineae</taxon>
        <taxon>Lyophyllaceae</taxon>
        <taxon>Hypsizygus</taxon>
    </lineage>
</organism>
<sequence length="466" mass="52485">MNGTAINPDIPLAVIFPLPFQILALVGLAILGWATNLHGLDVAGIDVISSMDLRTDVSSPLPAHYPAPRQSSGLVALYRSVYRIFIAYASLCFASWIVYRYTTHGDARLVDVFGYIPGMVALSLVCILLCPYNILHKTERRKFLQAIRRCLLSSSDSPVYFSDVVLADIFTSFAQVIGDVWLSLCMLLPGHSILNPTAGVGLSRWILPTVMSFPSLVRLRQCVIEYSHQSNTSRRPLYNALKYATAFPVIYLSAAQRITIADAAVAEAADKAWYGEQALFRLWLLAAMVNSLYSFWWDVTNDWGFELLTPRSEEQTREPRSPPKRLVLPDLHSAAPLNPGSNSYDTPISPGETTRLSPGRFSYSKYYQPQGLRATLHFPVLLYHFLIIFDLVLRLTWSMKLFSVLNVNSAASIGNFCLKAAELFRRWMWVFIRVEWEMIKKGRDGKRIDDDVAEYELIPSATIERT</sequence>
<dbReference type="STRING" id="39966.A0A369JRI7"/>
<feature type="compositionally biased region" description="Polar residues" evidence="5">
    <location>
        <begin position="339"/>
        <end position="355"/>
    </location>
</feature>
<reference evidence="8" key="1">
    <citation type="submission" date="2018-04" db="EMBL/GenBank/DDBJ databases">
        <title>Whole genome sequencing of Hypsizygus marmoreus.</title>
        <authorList>
            <person name="Choi I.-G."/>
            <person name="Min B."/>
            <person name="Kim J.-G."/>
            <person name="Kim S."/>
            <person name="Oh Y.-L."/>
            <person name="Kong W.-S."/>
            <person name="Park H."/>
            <person name="Jeong J."/>
            <person name="Song E.-S."/>
        </authorList>
    </citation>
    <scope>NUCLEOTIDE SEQUENCE [LARGE SCALE GENOMIC DNA]</scope>
    <source>
        <strain evidence="8">51987-8</strain>
    </source>
</reference>
<feature type="transmembrane region" description="Helical" evidence="6">
    <location>
        <begin position="374"/>
        <end position="393"/>
    </location>
</feature>
<feature type="region of interest" description="Disordered" evidence="5">
    <location>
        <begin position="311"/>
        <end position="355"/>
    </location>
</feature>
<evidence type="ECO:0000313" key="9">
    <source>
        <dbReference type="Proteomes" id="UP000076154"/>
    </source>
</evidence>
<comment type="caution">
    <text evidence="8">The sequence shown here is derived from an EMBL/GenBank/DDBJ whole genome shotgun (WGS) entry which is preliminary data.</text>
</comment>
<dbReference type="InterPro" id="IPR004342">
    <property type="entry name" value="EXS_C"/>
</dbReference>